<evidence type="ECO:0000256" key="8">
    <source>
        <dbReference type="RuleBase" id="RU364150"/>
    </source>
</evidence>
<organism evidence="10 11">
    <name type="scientific">Mortierella polycephala</name>
    <dbReference type="NCBI Taxonomy" id="41804"/>
    <lineage>
        <taxon>Eukaryota</taxon>
        <taxon>Fungi</taxon>
        <taxon>Fungi incertae sedis</taxon>
        <taxon>Mucoromycota</taxon>
        <taxon>Mortierellomycotina</taxon>
        <taxon>Mortierellomycetes</taxon>
        <taxon>Mortierellales</taxon>
        <taxon>Mortierellaceae</taxon>
        <taxon>Mortierella</taxon>
    </lineage>
</organism>
<keyword evidence="6 8" id="KW-0539">Nucleus</keyword>
<comment type="function">
    <text evidence="8">Component of the Mediator complex, a coactivator involved in the regulated transcription of nearly all RNA polymerase II-dependent genes. Mediator functions as a bridge to convey information from gene-specific regulatory proteins to the basal RNA polymerase II transcription machinery. Mediator is recruited to promoters by direct interactions with regulatory proteins and serves as a scaffold for the assembly of a functional preinitiation complex with RNA polymerase II and the general transcription factors.</text>
</comment>
<name>A0A9P6Q019_9FUNG</name>
<evidence type="ECO:0000256" key="3">
    <source>
        <dbReference type="ARBA" id="ARBA00019612"/>
    </source>
</evidence>
<comment type="caution">
    <text evidence="10">The sequence shown here is derived from an EMBL/GenBank/DDBJ whole genome shotgun (WGS) entry which is preliminary data.</text>
</comment>
<protein>
    <recommendedName>
        <fullName evidence="3 8">Mediator of RNA polymerase II transcription subunit 18</fullName>
    </recommendedName>
    <alternativeName>
        <fullName evidence="7 8">Mediator complex subunit 18</fullName>
    </alternativeName>
</protein>
<dbReference type="GO" id="GO:0006369">
    <property type="term" value="P:termination of RNA polymerase II transcription"/>
    <property type="evidence" value="ECO:0007669"/>
    <property type="project" value="TreeGrafter"/>
</dbReference>
<feature type="compositionally biased region" description="Polar residues" evidence="9">
    <location>
        <begin position="115"/>
        <end position="145"/>
    </location>
</feature>
<reference evidence="10" key="1">
    <citation type="journal article" date="2020" name="Fungal Divers.">
        <title>Resolving the Mortierellaceae phylogeny through synthesis of multi-gene phylogenetics and phylogenomics.</title>
        <authorList>
            <person name="Vandepol N."/>
            <person name="Liber J."/>
            <person name="Desiro A."/>
            <person name="Na H."/>
            <person name="Kennedy M."/>
            <person name="Barry K."/>
            <person name="Grigoriev I.V."/>
            <person name="Miller A.N."/>
            <person name="O'Donnell K."/>
            <person name="Stajich J.E."/>
            <person name="Bonito G."/>
        </authorList>
    </citation>
    <scope>NUCLEOTIDE SEQUENCE</scope>
    <source>
        <strain evidence="10">KOD948</strain>
    </source>
</reference>
<feature type="region of interest" description="Disordered" evidence="9">
    <location>
        <begin position="88"/>
        <end position="171"/>
    </location>
</feature>
<sequence length="313" mass="34531">MSVPGSTSGGASFECSLAGTVHPGQFRHLYDRLLGLCEHSAHSKMFEHELLFTPAVQRPIYAARNDEVQLRLCVKLTVLDQSNKQAAQLGVQDGISSSKRKKMENESTQEKDISKTSTETTGPDTVMGTQEPESGTQQTMESVPGSQAAPPSVEMQSQAVSSQQDLEQQQLSYHHGSKTIVTRQYQLCQYGYPEPGRNVVVRSAILVKIHGDAFGFLSLLGYGFEDEYVRRGYNFMYNNICKISVYRKYKLSKQHDPFSAIVPEEEAASGISAETSSPWLVEIASSFVSQENVNTMSDEINAVRNLLAGSVIF</sequence>
<dbReference type="OrthoDB" id="5348092at2759"/>
<comment type="subcellular location">
    <subcellularLocation>
        <location evidence="1 8">Nucleus</location>
    </subcellularLocation>
</comment>
<keyword evidence="11" id="KW-1185">Reference proteome</keyword>
<keyword evidence="8" id="KW-0010">Activator</keyword>
<evidence type="ECO:0000256" key="9">
    <source>
        <dbReference type="SAM" id="MobiDB-lite"/>
    </source>
</evidence>
<dbReference type="GO" id="GO:0006357">
    <property type="term" value="P:regulation of transcription by RNA polymerase II"/>
    <property type="evidence" value="ECO:0007669"/>
    <property type="project" value="InterPro"/>
</dbReference>
<evidence type="ECO:0000256" key="7">
    <source>
        <dbReference type="ARBA" id="ARBA00032012"/>
    </source>
</evidence>
<feature type="compositionally biased region" description="Basic and acidic residues" evidence="9">
    <location>
        <begin position="103"/>
        <end position="114"/>
    </location>
</feature>
<dbReference type="GO" id="GO:0016592">
    <property type="term" value="C:mediator complex"/>
    <property type="evidence" value="ECO:0007669"/>
    <property type="project" value="InterPro"/>
</dbReference>
<dbReference type="AlphaFoldDB" id="A0A9P6Q019"/>
<evidence type="ECO:0000256" key="2">
    <source>
        <dbReference type="ARBA" id="ARBA00009814"/>
    </source>
</evidence>
<dbReference type="Proteomes" id="UP000726737">
    <property type="component" value="Unassembled WGS sequence"/>
</dbReference>
<feature type="compositionally biased region" description="Low complexity" evidence="9">
    <location>
        <begin position="158"/>
        <end position="171"/>
    </location>
</feature>
<proteinExistence type="inferred from homology"/>
<dbReference type="PANTHER" id="PTHR13321">
    <property type="entry name" value="MEDIATOR OF RNA POLYMERASE II TRANSCRIPTION, SUBUNIT 18"/>
    <property type="match status" value="1"/>
</dbReference>
<accession>A0A9P6Q019</accession>
<comment type="subunit">
    <text evidence="8">Component of the Mediator complex.</text>
</comment>
<dbReference type="Gene3D" id="2.40.320.10">
    <property type="entry name" value="Hypothetical Protein Pfu-838710-001"/>
    <property type="match status" value="1"/>
</dbReference>
<gene>
    <name evidence="8" type="primary">MED18</name>
    <name evidence="10" type="ORF">BG011_003788</name>
</gene>
<dbReference type="GO" id="GO:0003712">
    <property type="term" value="F:transcription coregulator activity"/>
    <property type="evidence" value="ECO:0007669"/>
    <property type="project" value="InterPro"/>
</dbReference>
<evidence type="ECO:0000313" key="11">
    <source>
        <dbReference type="Proteomes" id="UP000726737"/>
    </source>
</evidence>
<dbReference type="Pfam" id="PF09637">
    <property type="entry name" value="Med18"/>
    <property type="match status" value="1"/>
</dbReference>
<evidence type="ECO:0000256" key="1">
    <source>
        <dbReference type="ARBA" id="ARBA00004123"/>
    </source>
</evidence>
<evidence type="ECO:0000256" key="6">
    <source>
        <dbReference type="ARBA" id="ARBA00023242"/>
    </source>
</evidence>
<comment type="similarity">
    <text evidence="2 8">Belongs to the Mediator complex subunit 18 family.</text>
</comment>
<dbReference type="InterPro" id="IPR019095">
    <property type="entry name" value="Mediator_Med18"/>
</dbReference>
<evidence type="ECO:0000256" key="5">
    <source>
        <dbReference type="ARBA" id="ARBA00023163"/>
    </source>
</evidence>
<keyword evidence="4 8" id="KW-0805">Transcription regulation</keyword>
<dbReference type="PANTHER" id="PTHR13321:SF2">
    <property type="entry name" value="MEDIATOR OF RNA POLYMERASE II TRANSCRIPTION SUBUNIT 18"/>
    <property type="match status" value="1"/>
</dbReference>
<evidence type="ECO:0000256" key="4">
    <source>
        <dbReference type="ARBA" id="ARBA00023015"/>
    </source>
</evidence>
<dbReference type="GO" id="GO:0070847">
    <property type="term" value="C:core mediator complex"/>
    <property type="evidence" value="ECO:0007669"/>
    <property type="project" value="TreeGrafter"/>
</dbReference>
<evidence type="ECO:0000313" key="10">
    <source>
        <dbReference type="EMBL" id="KAG0257718.1"/>
    </source>
</evidence>
<keyword evidence="5 8" id="KW-0804">Transcription</keyword>
<dbReference type="EMBL" id="JAAAJA010000248">
    <property type="protein sequence ID" value="KAG0257718.1"/>
    <property type="molecule type" value="Genomic_DNA"/>
</dbReference>